<reference evidence="2" key="1">
    <citation type="journal article" date="2023" name="Plant J.">
        <title>Genome sequences and population genomics provide insights into the demographic history, inbreeding, and mutation load of two 'living fossil' tree species of Dipteronia.</title>
        <authorList>
            <person name="Feng Y."/>
            <person name="Comes H.P."/>
            <person name="Chen J."/>
            <person name="Zhu S."/>
            <person name="Lu R."/>
            <person name="Zhang X."/>
            <person name="Li P."/>
            <person name="Qiu J."/>
            <person name="Olsen K.M."/>
            <person name="Qiu Y."/>
        </authorList>
    </citation>
    <scope>NUCLEOTIDE SEQUENCE</scope>
    <source>
        <strain evidence="2">NBL</strain>
    </source>
</reference>
<dbReference type="CDD" id="cd06222">
    <property type="entry name" value="RNase_H_like"/>
    <property type="match status" value="1"/>
</dbReference>
<dbReference type="GO" id="GO:0004523">
    <property type="term" value="F:RNA-DNA hybrid ribonuclease activity"/>
    <property type="evidence" value="ECO:0007669"/>
    <property type="project" value="InterPro"/>
</dbReference>
<dbReference type="Gene3D" id="3.30.420.10">
    <property type="entry name" value="Ribonuclease H-like superfamily/Ribonuclease H"/>
    <property type="match status" value="1"/>
</dbReference>
<dbReference type="InterPro" id="IPR012337">
    <property type="entry name" value="RNaseH-like_sf"/>
</dbReference>
<evidence type="ECO:0000313" key="3">
    <source>
        <dbReference type="Proteomes" id="UP001281410"/>
    </source>
</evidence>
<dbReference type="InterPro" id="IPR002156">
    <property type="entry name" value="RNaseH_domain"/>
</dbReference>
<feature type="domain" description="RNase H type-1" evidence="1">
    <location>
        <begin position="108"/>
        <end position="233"/>
    </location>
</feature>
<comment type="caution">
    <text evidence="2">The sequence shown here is derived from an EMBL/GenBank/DDBJ whole genome shotgun (WGS) entry which is preliminary data.</text>
</comment>
<dbReference type="SUPFAM" id="SSF53098">
    <property type="entry name" value="Ribonuclease H-like"/>
    <property type="match status" value="1"/>
</dbReference>
<evidence type="ECO:0000313" key="2">
    <source>
        <dbReference type="EMBL" id="KAK3211973.1"/>
    </source>
</evidence>
<proteinExistence type="predicted"/>
<name>A0AAE0E770_9ROSI</name>
<dbReference type="EMBL" id="JANJYJ010000005">
    <property type="protein sequence ID" value="KAK3211973.1"/>
    <property type="molecule type" value="Genomic_DNA"/>
</dbReference>
<dbReference type="InterPro" id="IPR044730">
    <property type="entry name" value="RNase_H-like_dom_plant"/>
</dbReference>
<evidence type="ECO:0000259" key="1">
    <source>
        <dbReference type="Pfam" id="PF13456"/>
    </source>
</evidence>
<dbReference type="InterPro" id="IPR036397">
    <property type="entry name" value="RNaseH_sf"/>
</dbReference>
<accession>A0AAE0E770</accession>
<gene>
    <name evidence="2" type="ORF">Dsin_016679</name>
</gene>
<organism evidence="2 3">
    <name type="scientific">Dipteronia sinensis</name>
    <dbReference type="NCBI Taxonomy" id="43782"/>
    <lineage>
        <taxon>Eukaryota</taxon>
        <taxon>Viridiplantae</taxon>
        <taxon>Streptophyta</taxon>
        <taxon>Embryophyta</taxon>
        <taxon>Tracheophyta</taxon>
        <taxon>Spermatophyta</taxon>
        <taxon>Magnoliopsida</taxon>
        <taxon>eudicotyledons</taxon>
        <taxon>Gunneridae</taxon>
        <taxon>Pentapetalae</taxon>
        <taxon>rosids</taxon>
        <taxon>malvids</taxon>
        <taxon>Sapindales</taxon>
        <taxon>Sapindaceae</taxon>
        <taxon>Hippocastanoideae</taxon>
        <taxon>Acereae</taxon>
        <taxon>Dipteronia</taxon>
    </lineage>
</organism>
<dbReference type="InterPro" id="IPR053151">
    <property type="entry name" value="RNase_H-like"/>
</dbReference>
<dbReference type="GO" id="GO:0003676">
    <property type="term" value="F:nucleic acid binding"/>
    <property type="evidence" value="ECO:0007669"/>
    <property type="project" value="InterPro"/>
</dbReference>
<sequence length="248" mass="27525">MSTLNCLIIRRHIPDLVAWSHSRNVNFSVKSLLTSLEDHPTDTDSSCDILWRGCCPPKMEIFSWQLFRGRLLVRDVLARFESCVDHSKPKTASLTQWVPPHLGDLKFNVDCSARGKSGPAEIGGVLRDSTWKPLCIFSAFVGISESNSAEILAIHKACALCASKPSFSDRIINIIRDSKVAVAWINNPDYIGSFNHISTIYNIMGFLYQMKGLKIVYNLRSSNSFADSLAKKHASGADGSVVWDYTGV</sequence>
<keyword evidence="3" id="KW-1185">Reference proteome</keyword>
<dbReference type="PANTHER" id="PTHR47723:SF22">
    <property type="entry name" value="RNASE H TYPE-1 DOMAIN-CONTAINING PROTEIN"/>
    <property type="match status" value="1"/>
</dbReference>
<dbReference type="PANTHER" id="PTHR47723">
    <property type="entry name" value="OS05G0353850 PROTEIN"/>
    <property type="match status" value="1"/>
</dbReference>
<dbReference type="AlphaFoldDB" id="A0AAE0E770"/>
<protein>
    <recommendedName>
        <fullName evidence="1">RNase H type-1 domain-containing protein</fullName>
    </recommendedName>
</protein>
<dbReference type="Pfam" id="PF13456">
    <property type="entry name" value="RVT_3"/>
    <property type="match status" value="1"/>
</dbReference>
<dbReference type="Proteomes" id="UP001281410">
    <property type="component" value="Unassembled WGS sequence"/>
</dbReference>